<dbReference type="EMBL" id="JBHSGO010000215">
    <property type="protein sequence ID" value="MFC4666786.1"/>
    <property type="molecule type" value="Genomic_DNA"/>
</dbReference>
<dbReference type="Proteomes" id="UP001596020">
    <property type="component" value="Unassembled WGS sequence"/>
</dbReference>
<keyword evidence="2" id="KW-1185">Reference proteome</keyword>
<organism evidence="1 2">
    <name type="scientific">Falsiporphyromonas endometrii</name>
    <dbReference type="NCBI Taxonomy" id="1387297"/>
    <lineage>
        <taxon>Bacteria</taxon>
        <taxon>Pseudomonadati</taxon>
        <taxon>Bacteroidota</taxon>
        <taxon>Bacteroidia</taxon>
        <taxon>Bacteroidales</taxon>
        <taxon>Porphyromonadaceae</taxon>
        <taxon>Falsiporphyromonas</taxon>
    </lineage>
</organism>
<evidence type="ECO:0000313" key="1">
    <source>
        <dbReference type="EMBL" id="MFC4666786.1"/>
    </source>
</evidence>
<reference evidence="2" key="1">
    <citation type="journal article" date="2019" name="Int. J. Syst. Evol. Microbiol.">
        <title>The Global Catalogue of Microorganisms (GCM) 10K type strain sequencing project: providing services to taxonomists for standard genome sequencing and annotation.</title>
        <authorList>
            <consortium name="The Broad Institute Genomics Platform"/>
            <consortium name="The Broad Institute Genome Sequencing Center for Infectious Disease"/>
            <person name="Wu L."/>
            <person name="Ma J."/>
        </authorList>
    </citation>
    <scope>NUCLEOTIDE SEQUENCE [LARGE SCALE GENOMIC DNA]</scope>
    <source>
        <strain evidence="2">CGMCC 4.7357</strain>
    </source>
</reference>
<comment type="caution">
    <text evidence="1">The sequence shown here is derived from an EMBL/GenBank/DDBJ whole genome shotgun (WGS) entry which is preliminary data.</text>
</comment>
<evidence type="ECO:0000313" key="2">
    <source>
        <dbReference type="Proteomes" id="UP001596020"/>
    </source>
</evidence>
<protein>
    <recommendedName>
        <fullName evidence="3">Secreted protein</fullName>
    </recommendedName>
</protein>
<gene>
    <name evidence="1" type="ORF">ACFO3G_09300</name>
</gene>
<evidence type="ECO:0008006" key="3">
    <source>
        <dbReference type="Google" id="ProtNLM"/>
    </source>
</evidence>
<dbReference type="RefSeq" id="WP_380080191.1">
    <property type="nucleotide sequence ID" value="NZ_JBHSGO010000215.1"/>
</dbReference>
<sequence length="89" mass="9931">MEMSILLTVFLILILLEGLFFQEGKICLIGEKQIFVFSSISPHCKNGISEWAVKLILKGFCLLNVVILNGAKKATRITLIQPQNLKLEG</sequence>
<proteinExistence type="predicted"/>
<name>A0ABV9KAW1_9PORP</name>
<accession>A0ABV9KAW1</accession>